<organism evidence="2 3">
    <name type="scientific">Priestia endophytica DSM 13796</name>
    <dbReference type="NCBI Taxonomy" id="1121089"/>
    <lineage>
        <taxon>Bacteria</taxon>
        <taxon>Bacillati</taxon>
        <taxon>Bacillota</taxon>
        <taxon>Bacilli</taxon>
        <taxon>Bacillales</taxon>
        <taxon>Bacillaceae</taxon>
        <taxon>Priestia</taxon>
    </lineage>
</organism>
<protein>
    <recommendedName>
        <fullName evidence="1">UPF0342 protein SAMN02745910_02932</fullName>
    </recommendedName>
</protein>
<comment type="caution">
    <text evidence="2">The sequence shown here is derived from an EMBL/GenBank/DDBJ whole genome shotgun (WGS) entry which is preliminary data.</text>
</comment>
<sequence length="121" mass="14130">MSNVYDVAYELEKAVRESDDYKNLKKLYDEVNADESAKRLFDNFRNMQLELQQKQMTGQEISEEEVQKAQQTVAIIQQHEAISKLMEAEQRMSVLVQELNKVIMKPLEELYGNPEESNSVQ</sequence>
<comment type="similarity">
    <text evidence="1">Belongs to the UPF0342 family.</text>
</comment>
<dbReference type="HAMAP" id="MF_01526">
    <property type="entry name" value="UPF0342"/>
    <property type="match status" value="1"/>
</dbReference>
<dbReference type="Proteomes" id="UP000182762">
    <property type="component" value="Unassembled WGS sequence"/>
</dbReference>
<proteinExistence type="inferred from homology"/>
<dbReference type="EMBL" id="FOXX01000007">
    <property type="protein sequence ID" value="SFQ71416.1"/>
    <property type="molecule type" value="Genomic_DNA"/>
</dbReference>
<dbReference type="RefSeq" id="WP_061803232.1">
    <property type="nucleotide sequence ID" value="NZ_FOXX01000007.1"/>
</dbReference>
<dbReference type="Gene3D" id="1.20.1500.10">
    <property type="entry name" value="YheA/YmcA-like"/>
    <property type="match status" value="1"/>
</dbReference>
<evidence type="ECO:0000256" key="1">
    <source>
        <dbReference type="HAMAP-Rule" id="MF_01526"/>
    </source>
</evidence>
<dbReference type="InterPro" id="IPR023378">
    <property type="entry name" value="YheA/YmcA-like_dom_sf"/>
</dbReference>
<accession>A0A1I6AS16</accession>
<keyword evidence="3" id="KW-1185">Reference proteome</keyword>
<dbReference type="Pfam" id="PF06133">
    <property type="entry name" value="Com_YlbF"/>
    <property type="match status" value="1"/>
</dbReference>
<dbReference type="SUPFAM" id="SSF158622">
    <property type="entry name" value="YheA/YmcA-like"/>
    <property type="match status" value="1"/>
</dbReference>
<evidence type="ECO:0000313" key="3">
    <source>
        <dbReference type="Proteomes" id="UP000182762"/>
    </source>
</evidence>
<gene>
    <name evidence="2" type="ORF">SAMN02745910_02932</name>
</gene>
<reference evidence="2 3" key="1">
    <citation type="submission" date="2016-10" db="EMBL/GenBank/DDBJ databases">
        <authorList>
            <person name="Varghese N."/>
            <person name="Submissions S."/>
        </authorList>
    </citation>
    <scope>NUCLEOTIDE SEQUENCE [LARGE SCALE GENOMIC DNA]</scope>
    <source>
        <strain evidence="2 3">DSM 13796</strain>
    </source>
</reference>
<dbReference type="GeneID" id="93711556"/>
<evidence type="ECO:0000313" key="2">
    <source>
        <dbReference type="EMBL" id="SFQ71416.1"/>
    </source>
</evidence>
<dbReference type="InterPro" id="IPR010368">
    <property type="entry name" value="Com_YlbF"/>
</dbReference>
<name>A0A1I6AS16_9BACI</name>